<dbReference type="InterPro" id="IPR012312">
    <property type="entry name" value="Hemerythrin-like"/>
</dbReference>
<name>A0AAN7T086_9EURO</name>
<organism evidence="3 4">
    <name type="scientific">Lithohypha guttulata</name>
    <dbReference type="NCBI Taxonomy" id="1690604"/>
    <lineage>
        <taxon>Eukaryota</taxon>
        <taxon>Fungi</taxon>
        <taxon>Dikarya</taxon>
        <taxon>Ascomycota</taxon>
        <taxon>Pezizomycotina</taxon>
        <taxon>Eurotiomycetes</taxon>
        <taxon>Chaetothyriomycetidae</taxon>
        <taxon>Chaetothyriales</taxon>
        <taxon>Trichomeriaceae</taxon>
        <taxon>Lithohypha</taxon>
    </lineage>
</organism>
<proteinExistence type="predicted"/>
<comment type="caution">
    <text evidence="3">The sequence shown here is derived from an EMBL/GenBank/DDBJ whole genome shotgun (WGS) entry which is preliminary data.</text>
</comment>
<gene>
    <name evidence="3" type="ORF">LTR05_004859</name>
</gene>
<feature type="domain" description="Hemerythrin-like" evidence="2">
    <location>
        <begin position="52"/>
        <end position="155"/>
    </location>
</feature>
<protein>
    <recommendedName>
        <fullName evidence="2">Hemerythrin-like domain-containing protein</fullName>
    </recommendedName>
</protein>
<dbReference type="CDD" id="cd12108">
    <property type="entry name" value="Hr-like"/>
    <property type="match status" value="1"/>
</dbReference>
<dbReference type="AlphaFoldDB" id="A0AAN7T086"/>
<dbReference type="PANTHER" id="PTHR38048">
    <property type="entry name" value="EXPRESSED PROTEIN"/>
    <property type="match status" value="1"/>
</dbReference>
<sequence>MTESLPQQNPMPVLSDAGPADAKKAQELPKLSIQDFQIYNRRTWNMLYSACSSGQRPAGVSIRGFIQAGLQLCHHLTIHHTIEERHIFPELAERMPGFKDDEILIHQHEQIHDGLEKVQDYLQACQSGEKELRMNELKDIMDSFGEVLWAHLDEEVRMLGAENIRQYWTKQEVLAMEW</sequence>
<dbReference type="EMBL" id="JAVRRJ010000004">
    <property type="protein sequence ID" value="KAK5085573.1"/>
    <property type="molecule type" value="Genomic_DNA"/>
</dbReference>
<evidence type="ECO:0000313" key="3">
    <source>
        <dbReference type="EMBL" id="KAK5085573.1"/>
    </source>
</evidence>
<accession>A0AAN7T086</accession>
<feature type="region of interest" description="Disordered" evidence="1">
    <location>
        <begin position="1"/>
        <end position="21"/>
    </location>
</feature>
<dbReference type="Gene3D" id="1.20.120.520">
    <property type="entry name" value="nmb1532 protein domain like"/>
    <property type="match status" value="1"/>
</dbReference>
<evidence type="ECO:0000259" key="2">
    <source>
        <dbReference type="Pfam" id="PF01814"/>
    </source>
</evidence>
<dbReference type="Pfam" id="PF01814">
    <property type="entry name" value="Hemerythrin"/>
    <property type="match status" value="1"/>
</dbReference>
<reference evidence="3 4" key="1">
    <citation type="submission" date="2023-08" db="EMBL/GenBank/DDBJ databases">
        <title>Black Yeasts Isolated from many extreme environments.</title>
        <authorList>
            <person name="Coleine C."/>
            <person name="Stajich J.E."/>
            <person name="Selbmann L."/>
        </authorList>
    </citation>
    <scope>NUCLEOTIDE SEQUENCE [LARGE SCALE GENOMIC DNA]</scope>
    <source>
        <strain evidence="3 4">CCFEE 5910</strain>
    </source>
</reference>
<keyword evidence="4" id="KW-1185">Reference proteome</keyword>
<dbReference type="Proteomes" id="UP001309876">
    <property type="component" value="Unassembled WGS sequence"/>
</dbReference>
<evidence type="ECO:0000313" key="4">
    <source>
        <dbReference type="Proteomes" id="UP001309876"/>
    </source>
</evidence>
<feature type="compositionally biased region" description="Polar residues" evidence="1">
    <location>
        <begin position="1"/>
        <end position="10"/>
    </location>
</feature>
<evidence type="ECO:0000256" key="1">
    <source>
        <dbReference type="SAM" id="MobiDB-lite"/>
    </source>
</evidence>
<dbReference type="PANTHER" id="PTHR38048:SF1">
    <property type="entry name" value="HEMERYTHRIN-LIKE DOMAIN-CONTAINING PROTEIN"/>
    <property type="match status" value="1"/>
</dbReference>
<dbReference type="InterPro" id="IPR053206">
    <property type="entry name" value="Dimeric_xanthone_biosynth"/>
</dbReference>